<name>A0AAN0NIR1_9RHOB</name>
<gene>
    <name evidence="2" type="ORF">AABB28_12210</name>
</gene>
<proteinExistence type="predicted"/>
<accession>A0AAN0NIR1</accession>
<evidence type="ECO:0000313" key="2">
    <source>
        <dbReference type="EMBL" id="WZU65475.1"/>
    </source>
</evidence>
<dbReference type="AlphaFoldDB" id="A0AAN0NIR1"/>
<organism evidence="2 3">
    <name type="scientific">Yoonia algicola</name>
    <dbReference type="NCBI Taxonomy" id="3137368"/>
    <lineage>
        <taxon>Bacteria</taxon>
        <taxon>Pseudomonadati</taxon>
        <taxon>Pseudomonadota</taxon>
        <taxon>Alphaproteobacteria</taxon>
        <taxon>Rhodobacterales</taxon>
        <taxon>Paracoccaceae</taxon>
        <taxon>Yoonia</taxon>
    </lineage>
</organism>
<feature type="domain" description="Hedgehog/Intein (Hint)" evidence="1">
    <location>
        <begin position="2"/>
        <end position="59"/>
    </location>
</feature>
<dbReference type="Proteomes" id="UP001451782">
    <property type="component" value="Chromosome"/>
</dbReference>
<dbReference type="Pfam" id="PF13403">
    <property type="entry name" value="Hint_2"/>
    <property type="match status" value="1"/>
</dbReference>
<keyword evidence="3" id="KW-1185">Reference proteome</keyword>
<dbReference type="SUPFAM" id="SSF51294">
    <property type="entry name" value="Hedgehog/intein (Hint) domain"/>
    <property type="match status" value="1"/>
</dbReference>
<evidence type="ECO:0000313" key="3">
    <source>
        <dbReference type="Proteomes" id="UP001451782"/>
    </source>
</evidence>
<dbReference type="EMBL" id="CP151762">
    <property type="protein sequence ID" value="WZU65475.1"/>
    <property type="molecule type" value="Genomic_DNA"/>
</dbReference>
<protein>
    <submittedName>
        <fullName evidence="2">Hint domain-containing protein</fullName>
    </submittedName>
</protein>
<sequence>MSGTERMTPQGRVAIEDLRVGDLVLTRDHGAHHGACPAGTTAAPRLNASCNQAPISLTPLGRLQEAPDGRSETKIPWLDCRCCR</sequence>
<evidence type="ECO:0000259" key="1">
    <source>
        <dbReference type="Pfam" id="PF13403"/>
    </source>
</evidence>
<reference evidence="2 3" key="1">
    <citation type="submission" date="2024-04" db="EMBL/GenBank/DDBJ databases">
        <title>Phylogenomic analyses of a clade within the roseobacter group suggest taxonomic reassignments of species of the genera Aestuariivita, Citreicella, Loktanella, Nautella, Pelagibaca, Ruegeria, Thalassobius, Thiobacimonas and Tropicibacter, and the proposal o.</title>
        <authorList>
            <person name="Jeon C.O."/>
        </authorList>
    </citation>
    <scope>NUCLEOTIDE SEQUENCE [LARGE SCALE GENOMIC DNA]</scope>
    <source>
        <strain evidence="2 3">G8-12</strain>
    </source>
</reference>
<dbReference type="RefSeq" id="WP_342071823.1">
    <property type="nucleotide sequence ID" value="NZ_CP151762.1"/>
</dbReference>
<dbReference type="InterPro" id="IPR028992">
    <property type="entry name" value="Hedgehog/Intein_dom"/>
</dbReference>
<dbReference type="KEGG" id="yag:AABB28_12210"/>
<dbReference type="InterPro" id="IPR036844">
    <property type="entry name" value="Hint_dom_sf"/>
</dbReference>